<comment type="similarity">
    <text evidence="1">Belongs to the Gfo/Idh/MocA family.</text>
</comment>
<feature type="domain" description="Gfo/Idh/MocA-like oxidoreductase N-terminal" evidence="2">
    <location>
        <begin position="1"/>
        <end position="119"/>
    </location>
</feature>
<organism evidence="4 5">
    <name type="scientific">Lederbergia lenta</name>
    <name type="common">Bacillus lentus</name>
    <dbReference type="NCBI Taxonomy" id="1467"/>
    <lineage>
        <taxon>Bacteria</taxon>
        <taxon>Bacillati</taxon>
        <taxon>Bacillota</taxon>
        <taxon>Bacilli</taxon>
        <taxon>Bacillales</taxon>
        <taxon>Bacillaceae</taxon>
        <taxon>Lederbergia</taxon>
    </lineage>
</organism>
<evidence type="ECO:0000313" key="4">
    <source>
        <dbReference type="EMBL" id="SQI53806.1"/>
    </source>
</evidence>
<keyword evidence="4" id="KW-0560">Oxidoreductase</keyword>
<dbReference type="AlphaFoldDB" id="A0A2X4VNV2"/>
<evidence type="ECO:0000256" key="1">
    <source>
        <dbReference type="ARBA" id="ARBA00010928"/>
    </source>
</evidence>
<dbReference type="SUPFAM" id="SSF51735">
    <property type="entry name" value="NAD(P)-binding Rossmann-fold domains"/>
    <property type="match status" value="1"/>
</dbReference>
<dbReference type="SUPFAM" id="SSF55347">
    <property type="entry name" value="Glyceraldehyde-3-phosphate dehydrogenase-like, C-terminal domain"/>
    <property type="match status" value="1"/>
</dbReference>
<protein>
    <submittedName>
        <fullName evidence="4">NADH-dependent dyhydrogenase</fullName>
        <ecNumber evidence="4">1.1.1.292</ecNumber>
    </submittedName>
</protein>
<dbReference type="Gene3D" id="3.40.50.720">
    <property type="entry name" value="NAD(P)-binding Rossmann-like Domain"/>
    <property type="match status" value="1"/>
</dbReference>
<dbReference type="GO" id="GO:0000166">
    <property type="term" value="F:nucleotide binding"/>
    <property type="evidence" value="ECO:0007669"/>
    <property type="project" value="InterPro"/>
</dbReference>
<name>A0A2X4VNV2_LEDLE</name>
<proteinExistence type="inferred from homology"/>
<dbReference type="EC" id="1.1.1.292" evidence="4"/>
<dbReference type="RefSeq" id="WP_066136256.1">
    <property type="nucleotide sequence ID" value="NZ_CBCSGM010000001.1"/>
</dbReference>
<accession>A0A2X4VNV2</accession>
<dbReference type="InterPro" id="IPR000683">
    <property type="entry name" value="Gfo/Idh/MocA-like_OxRdtase_N"/>
</dbReference>
<evidence type="ECO:0000259" key="3">
    <source>
        <dbReference type="Pfam" id="PF02894"/>
    </source>
</evidence>
<dbReference type="PANTHER" id="PTHR43377:SF1">
    <property type="entry name" value="BILIVERDIN REDUCTASE A"/>
    <property type="match status" value="1"/>
</dbReference>
<dbReference type="STRING" id="1348624.GCA_001591545_00215"/>
<dbReference type="InterPro" id="IPR004104">
    <property type="entry name" value="Gfo/Idh/MocA-like_OxRdtase_C"/>
</dbReference>
<dbReference type="EMBL" id="LS483476">
    <property type="protein sequence ID" value="SQI53806.1"/>
    <property type="molecule type" value="Genomic_DNA"/>
</dbReference>
<dbReference type="PANTHER" id="PTHR43377">
    <property type="entry name" value="BILIVERDIN REDUCTASE A"/>
    <property type="match status" value="1"/>
</dbReference>
<dbReference type="Proteomes" id="UP000249134">
    <property type="component" value="Chromosome 1"/>
</dbReference>
<sequence length="332" mass="37000">MKIAVIGIGKLGQRHLNVWSQLEGVEIVGIVARDQSKLQEVAGRYGTTAYTSFQDLLAETAVDVIDICTPTDTHVEFVKLAAEANKHIICEKPLALTSVEAEEMIHICEQNKVQLLVGHTLRFFPEYENAKAQIEKGAIGRPGVIRMSRGVPYPTNDRQWYTDENRSGGLFLDLGIHEFEWIQATFGDVQRVMAKHVKHTEPTGKSIEYGLVTLRIADGTIVQVELSWAETKFRSSFEITGNIGMITYNYDDSNPVTLDIHEEESQVTLPKSMLRRDPYVRQMEHFIQCLTGKTDSVVTAADALQAIRIAEAARKSAEEGQPVTLSKGGNEK</sequence>
<reference evidence="4 5" key="1">
    <citation type="submission" date="2018-06" db="EMBL/GenBank/DDBJ databases">
        <authorList>
            <consortium name="Pathogen Informatics"/>
            <person name="Doyle S."/>
        </authorList>
    </citation>
    <scope>NUCLEOTIDE SEQUENCE [LARGE SCALE GENOMIC DNA]</scope>
    <source>
        <strain evidence="4 5">NCTC4824</strain>
    </source>
</reference>
<dbReference type="InterPro" id="IPR051450">
    <property type="entry name" value="Gfo/Idh/MocA_Oxidoreductases"/>
</dbReference>
<dbReference type="KEGG" id="blen:NCTC4824_01119"/>
<feature type="domain" description="Gfo/Idh/MocA-like oxidoreductase C-terminal" evidence="3">
    <location>
        <begin position="131"/>
        <end position="325"/>
    </location>
</feature>
<dbReference type="InterPro" id="IPR036291">
    <property type="entry name" value="NAD(P)-bd_dom_sf"/>
</dbReference>
<dbReference type="Pfam" id="PF02894">
    <property type="entry name" value="GFO_IDH_MocA_C"/>
    <property type="match status" value="1"/>
</dbReference>
<evidence type="ECO:0000259" key="2">
    <source>
        <dbReference type="Pfam" id="PF01408"/>
    </source>
</evidence>
<gene>
    <name evidence="4" type="primary">afr_3</name>
    <name evidence="4" type="ORF">NCTC4824_01119</name>
</gene>
<dbReference type="GO" id="GO:0033712">
    <property type="term" value="F:1,5-anhydro-D-fructose reductase (1,5-anhydro-D-mannitol-forming) activity"/>
    <property type="evidence" value="ECO:0007669"/>
    <property type="project" value="UniProtKB-EC"/>
</dbReference>
<dbReference type="Pfam" id="PF01408">
    <property type="entry name" value="GFO_IDH_MocA"/>
    <property type="match status" value="1"/>
</dbReference>
<evidence type="ECO:0000313" key="5">
    <source>
        <dbReference type="Proteomes" id="UP000249134"/>
    </source>
</evidence>
<keyword evidence="5" id="KW-1185">Reference proteome</keyword>
<dbReference type="Gene3D" id="3.30.360.10">
    <property type="entry name" value="Dihydrodipicolinate Reductase, domain 2"/>
    <property type="match status" value="1"/>
</dbReference>